<evidence type="ECO:0000256" key="1">
    <source>
        <dbReference type="SAM" id="MobiDB-lite"/>
    </source>
</evidence>
<dbReference type="GeneID" id="14206821"/>
<reference evidence="3 4" key="1">
    <citation type="submission" date="2016-10" db="EMBL/GenBank/DDBJ databases">
        <authorList>
            <person name="de Groot N.N."/>
        </authorList>
    </citation>
    <scope>NUCLEOTIDE SEQUENCE [LARGE SCALE GENOMIC DNA]</scope>
    <source>
        <strain evidence="3 4">SP2</strain>
    </source>
</reference>
<dbReference type="InterPro" id="IPR036388">
    <property type="entry name" value="WH-like_DNA-bd_sf"/>
</dbReference>
<dbReference type="OMA" id="WRVEWAS"/>
<accession>A0A1I3QGV3</accession>
<name>A0A1I3QGV3_9EURY</name>
<evidence type="ECO:0000259" key="2">
    <source>
        <dbReference type="Pfam" id="PF24035"/>
    </source>
</evidence>
<protein>
    <recommendedName>
        <fullName evidence="2">DUF7344 domain-containing protein</fullName>
    </recommendedName>
</protein>
<organism evidence="3 4">
    <name type="scientific">Natronobacterium gregoryi</name>
    <dbReference type="NCBI Taxonomy" id="44930"/>
    <lineage>
        <taxon>Archaea</taxon>
        <taxon>Methanobacteriati</taxon>
        <taxon>Methanobacteriota</taxon>
        <taxon>Stenosarchaea group</taxon>
        <taxon>Halobacteria</taxon>
        <taxon>Halobacteriales</taxon>
        <taxon>Natrialbaceae</taxon>
        <taxon>Natronobacterium</taxon>
    </lineage>
</organism>
<dbReference type="Gene3D" id="1.10.10.10">
    <property type="entry name" value="Winged helix-like DNA-binding domain superfamily/Winged helix DNA-binding domain"/>
    <property type="match status" value="2"/>
</dbReference>
<proteinExistence type="predicted"/>
<dbReference type="Proteomes" id="UP000182829">
    <property type="component" value="Unassembled WGS sequence"/>
</dbReference>
<dbReference type="Pfam" id="PF24035">
    <property type="entry name" value="DUF7344"/>
    <property type="match status" value="2"/>
</dbReference>
<dbReference type="RefSeq" id="WP_005581154.1">
    <property type="nucleotide sequence ID" value="NZ_FORO01000022.1"/>
</dbReference>
<gene>
    <name evidence="3" type="ORF">SAMN05443661_12219</name>
</gene>
<evidence type="ECO:0000313" key="4">
    <source>
        <dbReference type="Proteomes" id="UP000182829"/>
    </source>
</evidence>
<dbReference type="EMBL" id="FORO01000022">
    <property type="protein sequence ID" value="SFJ32587.1"/>
    <property type="molecule type" value="Genomic_DNA"/>
</dbReference>
<feature type="region of interest" description="Disordered" evidence="1">
    <location>
        <begin position="221"/>
        <end position="248"/>
    </location>
</feature>
<feature type="domain" description="DUF7344" evidence="2">
    <location>
        <begin position="15"/>
        <end position="91"/>
    </location>
</feature>
<dbReference type="InterPro" id="IPR055768">
    <property type="entry name" value="DUF7344"/>
</dbReference>
<evidence type="ECO:0000313" key="3">
    <source>
        <dbReference type="EMBL" id="SFJ32587.1"/>
    </source>
</evidence>
<feature type="domain" description="DUF7344" evidence="2">
    <location>
        <begin position="130"/>
        <end position="201"/>
    </location>
</feature>
<dbReference type="AlphaFoldDB" id="A0A1I3QGV3"/>
<sequence>MSQILAGDSLTTAMFEALAASRRRHLLRALIECTGDQPDAYAPLSRLATEITSREQHRPIVADDHCSRTEIALVHRHVPVLVDAGIVVRESTDDGTALALADHPVFETDWVHTLLESPGMDTDRLDRTLDALAPARRRTICGTLATRCDVVRVDDLVTALVTSEDDPADERSSLTIALVHDHLPVLADVGLLEYDRTERTVALATDADLWRVEWASESPLESVTDQLDRSGDGRANADGGVVGHDAGW</sequence>
<dbReference type="OrthoDB" id="247722at2157"/>